<dbReference type="EMBL" id="JANEYG010000016">
    <property type="protein sequence ID" value="KAJ8919916.1"/>
    <property type="molecule type" value="Genomic_DNA"/>
</dbReference>
<evidence type="ECO:0000313" key="1">
    <source>
        <dbReference type="EMBL" id="KAJ8919916.1"/>
    </source>
</evidence>
<sequence>MSLDVKGTVIARRDRYESVVFVQVKGENEAFVQRTWEKMSVAYRTYQPVDDCGYDGDDESGASSCSLQQYVRPFSGGLNPERCGLPWTTASSERFTLYTLPRNEYKFIEDLVLPHKRNGERTDLTVTATEITVITASSYKFPSCTPLIRVLPCP</sequence>
<gene>
    <name evidence="1" type="ORF">NQ315_006445</name>
</gene>
<dbReference type="Proteomes" id="UP001159042">
    <property type="component" value="Unassembled WGS sequence"/>
</dbReference>
<evidence type="ECO:0000313" key="2">
    <source>
        <dbReference type="Proteomes" id="UP001159042"/>
    </source>
</evidence>
<keyword evidence="2" id="KW-1185">Reference proteome</keyword>
<organism evidence="1 2">
    <name type="scientific">Exocentrus adspersus</name>
    <dbReference type="NCBI Taxonomy" id="1586481"/>
    <lineage>
        <taxon>Eukaryota</taxon>
        <taxon>Metazoa</taxon>
        <taxon>Ecdysozoa</taxon>
        <taxon>Arthropoda</taxon>
        <taxon>Hexapoda</taxon>
        <taxon>Insecta</taxon>
        <taxon>Pterygota</taxon>
        <taxon>Neoptera</taxon>
        <taxon>Endopterygota</taxon>
        <taxon>Coleoptera</taxon>
        <taxon>Polyphaga</taxon>
        <taxon>Cucujiformia</taxon>
        <taxon>Chrysomeloidea</taxon>
        <taxon>Cerambycidae</taxon>
        <taxon>Lamiinae</taxon>
        <taxon>Acanthocinini</taxon>
        <taxon>Exocentrus</taxon>
    </lineage>
</organism>
<protein>
    <submittedName>
        <fullName evidence="1">Uncharacterized protein</fullName>
    </submittedName>
</protein>
<comment type="caution">
    <text evidence="1">The sequence shown here is derived from an EMBL/GenBank/DDBJ whole genome shotgun (WGS) entry which is preliminary data.</text>
</comment>
<reference evidence="1 2" key="1">
    <citation type="journal article" date="2023" name="Insect Mol. Biol.">
        <title>Genome sequencing provides insights into the evolution of gene families encoding plant cell wall-degrading enzymes in longhorned beetles.</title>
        <authorList>
            <person name="Shin N.R."/>
            <person name="Okamura Y."/>
            <person name="Kirsch R."/>
            <person name="Pauchet Y."/>
        </authorList>
    </citation>
    <scope>NUCLEOTIDE SEQUENCE [LARGE SCALE GENOMIC DNA]</scope>
    <source>
        <strain evidence="1">EAD_L_NR</strain>
    </source>
</reference>
<name>A0AAV8W1V3_9CUCU</name>
<dbReference type="AlphaFoldDB" id="A0AAV8W1V3"/>
<accession>A0AAV8W1V3</accession>
<proteinExistence type="predicted"/>